<organism evidence="9 10">
    <name type="scientific">Dactylosporangium siamense</name>
    <dbReference type="NCBI Taxonomy" id="685454"/>
    <lineage>
        <taxon>Bacteria</taxon>
        <taxon>Bacillati</taxon>
        <taxon>Actinomycetota</taxon>
        <taxon>Actinomycetes</taxon>
        <taxon>Micromonosporales</taxon>
        <taxon>Micromonosporaceae</taxon>
        <taxon>Dactylosporangium</taxon>
    </lineage>
</organism>
<feature type="transmembrane region" description="Helical" evidence="7">
    <location>
        <begin position="375"/>
        <end position="399"/>
    </location>
</feature>
<feature type="transmembrane region" description="Helical" evidence="7">
    <location>
        <begin position="26"/>
        <end position="45"/>
    </location>
</feature>
<evidence type="ECO:0000256" key="7">
    <source>
        <dbReference type="SAM" id="Phobius"/>
    </source>
</evidence>
<feature type="transmembrane region" description="Helical" evidence="7">
    <location>
        <begin position="281"/>
        <end position="300"/>
    </location>
</feature>
<protein>
    <submittedName>
        <fullName evidence="9">Membrane protein</fullName>
    </submittedName>
</protein>
<proteinExistence type="inferred from homology"/>
<keyword evidence="6 7" id="KW-0472">Membrane</keyword>
<feature type="transmembrane region" description="Helical" evidence="7">
    <location>
        <begin position="597"/>
        <end position="618"/>
    </location>
</feature>
<gene>
    <name evidence="9" type="ORF">Dsi01nite_086760</name>
</gene>
<feature type="transmembrane region" description="Helical" evidence="7">
    <location>
        <begin position="182"/>
        <end position="201"/>
    </location>
</feature>
<keyword evidence="4 7" id="KW-0812">Transmembrane</keyword>
<evidence type="ECO:0000256" key="6">
    <source>
        <dbReference type="ARBA" id="ARBA00023136"/>
    </source>
</evidence>
<feature type="transmembrane region" description="Helical" evidence="7">
    <location>
        <begin position="206"/>
        <end position="226"/>
    </location>
</feature>
<feature type="domain" description="Membrane transport protein MMPL" evidence="8">
    <location>
        <begin position="51"/>
        <end position="338"/>
    </location>
</feature>
<dbReference type="RefSeq" id="WP_203852279.1">
    <property type="nucleotide sequence ID" value="NZ_BAAAVW010000010.1"/>
</dbReference>
<dbReference type="PANTHER" id="PTHR33406:SF11">
    <property type="entry name" value="MEMBRANE PROTEIN SCO6666-RELATED"/>
    <property type="match status" value="1"/>
</dbReference>
<feature type="transmembrane region" description="Helical" evidence="7">
    <location>
        <begin position="639"/>
        <end position="661"/>
    </location>
</feature>
<feature type="domain" description="Membrane transport protein MMPL" evidence="8">
    <location>
        <begin position="461"/>
        <end position="706"/>
    </location>
</feature>
<comment type="caution">
    <text evidence="9">The sequence shown here is derived from an EMBL/GenBank/DDBJ whole genome shotgun (WGS) entry which is preliminary data.</text>
</comment>
<reference evidence="9" key="1">
    <citation type="submission" date="2021-01" db="EMBL/GenBank/DDBJ databases">
        <title>Whole genome shotgun sequence of Dactylosporangium siamense NBRC 106093.</title>
        <authorList>
            <person name="Komaki H."/>
            <person name="Tamura T."/>
        </authorList>
    </citation>
    <scope>NUCLEOTIDE SEQUENCE</scope>
    <source>
        <strain evidence="9">NBRC 106093</strain>
    </source>
</reference>
<evidence type="ECO:0000313" key="9">
    <source>
        <dbReference type="EMBL" id="GIG50635.1"/>
    </source>
</evidence>
<evidence type="ECO:0000256" key="1">
    <source>
        <dbReference type="ARBA" id="ARBA00004651"/>
    </source>
</evidence>
<sequence>MTEQKPQPGPLGRLARVAYRRRGRTIIAWVVALVAAVALSINFGGEFAADYSAPGSDSKQAQQLLAERFAAQSGATVTVVVRAGDGVEGAKSDVQALLAKLATAPHVAGVADPFQNPGGISADGRTAVADLRLDYVNPDDMPIEDSQRLLDIAGEFDRDGLVVALGGQSIQRAEQGEIGSEGIGLAAAIIILLLMFGSVIAAGLPVLVAVAGLAVSSTLTGLLIRFVDAPDWSTSLATMMGIGIGIDYVLLMVTRFREWRAAGLDPEAATVATLDTAGRSVMVAGSTVVVSMLGLFAMGLSFMRGAALVTILGVVVVLAASVTLFPALLGYLGKHVDRLRLPLGRRAEVTVAAGGHVEPGRGWLRWSGLIQRHRYVSALLGVAILLALAAPFLGVRFGFPDAGNNREETSTRQAYDLVAKGFGPGANGPLVVAVQLPRAGDKAALDKLAATLPGVDGVAAAMPAQLNQDGTTAVITVLPRTGPQDARTEDLVERLRDTLPQTLAGTGATAHVGGMTATAIDSTANIARRIPLLIGGVVLLSMLLLLVSFRSVAVAVKAAVMNLLSVAASYGVIALVLQGGWAGQLIGIDTETPLPAFIPVLMFAVLFGLSMDYEVFLVSRMREVWTRTHDNGRSVTDGLAGTARVITAAAAIMIAVFAAFIPSPDLVLKVIGVGMAAAILLDATVVRLLLVPAVMHILGRVNWWMPQWLVRVLPELHVEGKAHEHLPAEPKELVTTS</sequence>
<dbReference type="EMBL" id="BONQ01000137">
    <property type="protein sequence ID" value="GIG50635.1"/>
    <property type="molecule type" value="Genomic_DNA"/>
</dbReference>
<dbReference type="PANTHER" id="PTHR33406">
    <property type="entry name" value="MEMBRANE PROTEIN MJ1562-RELATED"/>
    <property type="match status" value="1"/>
</dbReference>
<evidence type="ECO:0000256" key="4">
    <source>
        <dbReference type="ARBA" id="ARBA00022692"/>
    </source>
</evidence>
<keyword evidence="3" id="KW-1003">Cell membrane</keyword>
<dbReference type="Pfam" id="PF03176">
    <property type="entry name" value="MMPL"/>
    <property type="match status" value="2"/>
</dbReference>
<dbReference type="Gene3D" id="1.20.1640.10">
    <property type="entry name" value="Multidrug efflux transporter AcrB transmembrane domain"/>
    <property type="match status" value="2"/>
</dbReference>
<feature type="transmembrane region" description="Helical" evidence="7">
    <location>
        <begin position="306"/>
        <end position="332"/>
    </location>
</feature>
<evidence type="ECO:0000313" key="10">
    <source>
        <dbReference type="Proteomes" id="UP000660611"/>
    </source>
</evidence>
<evidence type="ECO:0000256" key="5">
    <source>
        <dbReference type="ARBA" id="ARBA00022989"/>
    </source>
</evidence>
<dbReference type="SUPFAM" id="SSF82866">
    <property type="entry name" value="Multidrug efflux transporter AcrB transmembrane domain"/>
    <property type="match status" value="2"/>
</dbReference>
<feature type="transmembrane region" description="Helical" evidence="7">
    <location>
        <begin position="559"/>
        <end position="577"/>
    </location>
</feature>
<dbReference type="Proteomes" id="UP000660611">
    <property type="component" value="Unassembled WGS sequence"/>
</dbReference>
<comment type="similarity">
    <text evidence="2">Belongs to the resistance-nodulation-cell division (RND) (TC 2.A.6) family. MmpL subfamily.</text>
</comment>
<accession>A0A919UGI0</accession>
<evidence type="ECO:0000256" key="3">
    <source>
        <dbReference type="ARBA" id="ARBA00022475"/>
    </source>
</evidence>
<evidence type="ECO:0000259" key="8">
    <source>
        <dbReference type="Pfam" id="PF03176"/>
    </source>
</evidence>
<dbReference type="InterPro" id="IPR004869">
    <property type="entry name" value="MMPL_dom"/>
</dbReference>
<dbReference type="GO" id="GO:0005886">
    <property type="term" value="C:plasma membrane"/>
    <property type="evidence" value="ECO:0007669"/>
    <property type="project" value="UniProtKB-SubCell"/>
</dbReference>
<dbReference type="AlphaFoldDB" id="A0A919UGI0"/>
<feature type="transmembrane region" description="Helical" evidence="7">
    <location>
        <begin position="232"/>
        <end position="251"/>
    </location>
</feature>
<feature type="transmembrane region" description="Helical" evidence="7">
    <location>
        <begin position="530"/>
        <end position="547"/>
    </location>
</feature>
<evidence type="ECO:0000256" key="2">
    <source>
        <dbReference type="ARBA" id="ARBA00010157"/>
    </source>
</evidence>
<keyword evidence="5 7" id="KW-1133">Transmembrane helix</keyword>
<dbReference type="InterPro" id="IPR050545">
    <property type="entry name" value="Mycobact_MmpL"/>
</dbReference>
<name>A0A919UGI0_9ACTN</name>
<keyword evidence="10" id="KW-1185">Reference proteome</keyword>
<comment type="subcellular location">
    <subcellularLocation>
        <location evidence="1">Cell membrane</location>
        <topology evidence="1">Multi-pass membrane protein</topology>
    </subcellularLocation>
</comment>
<feature type="transmembrane region" description="Helical" evidence="7">
    <location>
        <begin position="667"/>
        <end position="690"/>
    </location>
</feature>